<dbReference type="RefSeq" id="WP_088593846.1">
    <property type="nucleotide sequence ID" value="NZ_CP022022.1"/>
</dbReference>
<keyword evidence="2" id="KW-1185">Reference proteome</keyword>
<name>A0A1Z4BNA1_9FLAO</name>
<evidence type="ECO:0000313" key="1">
    <source>
        <dbReference type="EMBL" id="ASF42737.1"/>
    </source>
</evidence>
<dbReference type="AlphaFoldDB" id="A0A1Z4BNA1"/>
<proteinExistence type="predicted"/>
<dbReference type="KEGG" id="capn:CBG49_06420"/>
<gene>
    <name evidence="1" type="ORF">CBG49_06420</name>
</gene>
<protein>
    <recommendedName>
        <fullName evidence="3">DUF4595 domain-containing protein</fullName>
    </recommendedName>
</protein>
<sequence length="307" mass="35570">MRKIVLLAGLTLVLLSCRKDDNNNETTYSNVFPKTIVEEVTTSIGKTVKTTDTYTLTGNKITTFSRVRIVEDGSITTDEVYTIDYEGDLIKRITLKSNSQSNRNYSYNFNYSENHLQSIIRSDNVQKITYEYLNNKVASKTTVDGTETKKYSYTYEANKIKMIATDPTPGSNDRFTYTLNPDGTVASFEKIVYIGNIPREETKGTCTYQYDNKPNIYQRDLFKYLAEIELISNYNYYGDYYRDPLLRTAAHNVVSYTNNLYNNTQANYQDLENATRSFSYQWNSNNSPKSMEYKKNSNHKANYTYTY</sequence>
<organism evidence="1 2">
    <name type="scientific">Capnocytophaga endodontalis</name>
    <dbReference type="NCBI Taxonomy" id="2708117"/>
    <lineage>
        <taxon>Bacteria</taxon>
        <taxon>Pseudomonadati</taxon>
        <taxon>Bacteroidota</taxon>
        <taxon>Flavobacteriia</taxon>
        <taxon>Flavobacteriales</taxon>
        <taxon>Flavobacteriaceae</taxon>
        <taxon>Capnocytophaga</taxon>
    </lineage>
</organism>
<accession>A0A1Z4BNA1</accession>
<dbReference type="EMBL" id="CP022022">
    <property type="protein sequence ID" value="ASF42737.1"/>
    <property type="molecule type" value="Genomic_DNA"/>
</dbReference>
<evidence type="ECO:0000313" key="2">
    <source>
        <dbReference type="Proteomes" id="UP000197007"/>
    </source>
</evidence>
<reference evidence="2" key="1">
    <citation type="submission" date="2017-06" db="EMBL/GenBank/DDBJ databases">
        <title>Complete genome sequence of Capnocytophaga sp. KCOM 1579 (=ChDC OS43) isolated from a human refractory periapical abscess lesion.</title>
        <authorList>
            <person name="Kook J.-K."/>
            <person name="Park S.-N."/>
            <person name="Lim Y.K."/>
            <person name="Roh H."/>
        </authorList>
    </citation>
    <scope>NUCLEOTIDE SEQUENCE [LARGE SCALE GENOMIC DNA]</scope>
    <source>
        <strain evidence="2">ChDC OS43</strain>
    </source>
</reference>
<evidence type="ECO:0008006" key="3">
    <source>
        <dbReference type="Google" id="ProtNLM"/>
    </source>
</evidence>
<dbReference type="PROSITE" id="PS51257">
    <property type="entry name" value="PROKAR_LIPOPROTEIN"/>
    <property type="match status" value="1"/>
</dbReference>
<dbReference type="Proteomes" id="UP000197007">
    <property type="component" value="Chromosome"/>
</dbReference>